<protein>
    <submittedName>
        <fullName evidence="2">Uncharacterized protein</fullName>
    </submittedName>
</protein>
<organism evidence="2">
    <name type="scientific">Sesamum latifolium</name>
    <dbReference type="NCBI Taxonomy" id="2727402"/>
    <lineage>
        <taxon>Eukaryota</taxon>
        <taxon>Viridiplantae</taxon>
        <taxon>Streptophyta</taxon>
        <taxon>Embryophyta</taxon>
        <taxon>Tracheophyta</taxon>
        <taxon>Spermatophyta</taxon>
        <taxon>Magnoliopsida</taxon>
        <taxon>eudicotyledons</taxon>
        <taxon>Gunneridae</taxon>
        <taxon>Pentapetalae</taxon>
        <taxon>asterids</taxon>
        <taxon>lamiids</taxon>
        <taxon>Lamiales</taxon>
        <taxon>Pedaliaceae</taxon>
        <taxon>Sesamum</taxon>
    </lineage>
</organism>
<sequence length="215" mass="24467">MIQSFNQRGQRVVSIIRMQLIMEDMVSTALFHVIDAKTSYNMLLSRPWLHGNVVVPSTWHQCFKYCRNGVVKKVLDDNKLFTEVESHFADAKYYIDDAKKEKEVLSSEEPKSCGNQRTKKNDSSTIKVELSKDLALHLTKINLKQPSKPLLKGFVSSTQEEEGGHVALAINEKGFDPNSFKLLIKARYNPKEELSLEKISPQPPVRSSIESMLTK</sequence>
<dbReference type="AlphaFoldDB" id="A0AAW2TLZ5"/>
<name>A0AAW2TLZ5_9LAMI</name>
<gene>
    <name evidence="2" type="ORF">Slati_3909700</name>
</gene>
<comment type="caution">
    <text evidence="2">The sequence shown here is derived from an EMBL/GenBank/DDBJ whole genome shotgun (WGS) entry which is preliminary data.</text>
</comment>
<dbReference type="PANTHER" id="PTHR33240:SF15">
    <property type="entry name" value="GAG-PRO-LIKE PROTEIN"/>
    <property type="match status" value="1"/>
</dbReference>
<reference evidence="2" key="1">
    <citation type="submission" date="2020-06" db="EMBL/GenBank/DDBJ databases">
        <authorList>
            <person name="Li T."/>
            <person name="Hu X."/>
            <person name="Zhang T."/>
            <person name="Song X."/>
            <person name="Zhang H."/>
            <person name="Dai N."/>
            <person name="Sheng W."/>
            <person name="Hou X."/>
            <person name="Wei L."/>
        </authorList>
    </citation>
    <scope>NUCLEOTIDE SEQUENCE</scope>
    <source>
        <strain evidence="2">KEN1</strain>
        <tissue evidence="2">Leaf</tissue>
    </source>
</reference>
<evidence type="ECO:0000256" key="1">
    <source>
        <dbReference type="SAM" id="MobiDB-lite"/>
    </source>
</evidence>
<proteinExistence type="predicted"/>
<evidence type="ECO:0000313" key="2">
    <source>
        <dbReference type="EMBL" id="KAL0405958.1"/>
    </source>
</evidence>
<reference evidence="2" key="2">
    <citation type="journal article" date="2024" name="Plant">
        <title>Genomic evolution and insights into agronomic trait innovations of Sesamum species.</title>
        <authorList>
            <person name="Miao H."/>
            <person name="Wang L."/>
            <person name="Qu L."/>
            <person name="Liu H."/>
            <person name="Sun Y."/>
            <person name="Le M."/>
            <person name="Wang Q."/>
            <person name="Wei S."/>
            <person name="Zheng Y."/>
            <person name="Lin W."/>
            <person name="Duan Y."/>
            <person name="Cao H."/>
            <person name="Xiong S."/>
            <person name="Wang X."/>
            <person name="Wei L."/>
            <person name="Li C."/>
            <person name="Ma Q."/>
            <person name="Ju M."/>
            <person name="Zhao R."/>
            <person name="Li G."/>
            <person name="Mu C."/>
            <person name="Tian Q."/>
            <person name="Mei H."/>
            <person name="Zhang T."/>
            <person name="Gao T."/>
            <person name="Zhang H."/>
        </authorList>
    </citation>
    <scope>NUCLEOTIDE SEQUENCE</scope>
    <source>
        <strain evidence="2">KEN1</strain>
    </source>
</reference>
<accession>A0AAW2TLZ5</accession>
<dbReference type="PANTHER" id="PTHR33240">
    <property type="entry name" value="OS08G0508500 PROTEIN"/>
    <property type="match status" value="1"/>
</dbReference>
<dbReference type="EMBL" id="JACGWN010000014">
    <property type="protein sequence ID" value="KAL0405958.1"/>
    <property type="molecule type" value="Genomic_DNA"/>
</dbReference>
<feature type="region of interest" description="Disordered" evidence="1">
    <location>
        <begin position="193"/>
        <end position="215"/>
    </location>
</feature>